<dbReference type="Pfam" id="PF04801">
    <property type="entry name" value="RPC5"/>
    <property type="match status" value="1"/>
</dbReference>
<dbReference type="Proteomes" id="UP001341840">
    <property type="component" value="Unassembled WGS sequence"/>
</dbReference>
<feature type="non-terminal residue" evidence="1">
    <location>
        <position position="1"/>
    </location>
</feature>
<organism evidence="1 2">
    <name type="scientific">Stylosanthes scabra</name>
    <dbReference type="NCBI Taxonomy" id="79078"/>
    <lineage>
        <taxon>Eukaryota</taxon>
        <taxon>Viridiplantae</taxon>
        <taxon>Streptophyta</taxon>
        <taxon>Embryophyta</taxon>
        <taxon>Tracheophyta</taxon>
        <taxon>Spermatophyta</taxon>
        <taxon>Magnoliopsida</taxon>
        <taxon>eudicotyledons</taxon>
        <taxon>Gunneridae</taxon>
        <taxon>Pentapetalae</taxon>
        <taxon>rosids</taxon>
        <taxon>fabids</taxon>
        <taxon>Fabales</taxon>
        <taxon>Fabaceae</taxon>
        <taxon>Papilionoideae</taxon>
        <taxon>50 kb inversion clade</taxon>
        <taxon>dalbergioids sensu lato</taxon>
        <taxon>Dalbergieae</taxon>
        <taxon>Pterocarpus clade</taxon>
        <taxon>Stylosanthes</taxon>
    </lineage>
</organism>
<sequence>LEFLQEHAILIQGLWTAKSKLLSPKDDHGTGLLARNFVMLLFSRSLRVQASDLNLGGKIGIILKEWLNKFGLEGGDPHKSGGTLYWKFREIPDESFRKLHPHIAERQGERLEEATSAFAERVCVAKHKIGKGSVASQNVKLELVKSANSDQVTSLGRLSCGSMTMSDATRNTLLVAIKKILQTDKVCR</sequence>
<gene>
    <name evidence="1" type="ORF">PIB30_103202</name>
</gene>
<evidence type="ECO:0000313" key="2">
    <source>
        <dbReference type="Proteomes" id="UP001341840"/>
    </source>
</evidence>
<name>A0ABU6YW62_9FABA</name>
<evidence type="ECO:0000313" key="1">
    <source>
        <dbReference type="EMBL" id="MED6214444.1"/>
    </source>
</evidence>
<dbReference type="EMBL" id="JASCZI010244964">
    <property type="protein sequence ID" value="MED6214444.1"/>
    <property type="molecule type" value="Genomic_DNA"/>
</dbReference>
<keyword evidence="2" id="KW-1185">Reference proteome</keyword>
<dbReference type="PANTHER" id="PTHR12069:SF0">
    <property type="entry name" value="DNA-DIRECTED RNA POLYMERASE III SUBUNIT RPC5"/>
    <property type="match status" value="1"/>
</dbReference>
<proteinExistence type="predicted"/>
<accession>A0ABU6YW62</accession>
<reference evidence="1 2" key="1">
    <citation type="journal article" date="2023" name="Plants (Basel)">
        <title>Bridging the Gap: Combining Genomics and Transcriptomics Approaches to Understand Stylosanthes scabra, an Orphan Legume from the Brazilian Caatinga.</title>
        <authorList>
            <person name="Ferreira-Neto J.R.C."/>
            <person name="da Silva M.D."/>
            <person name="Binneck E."/>
            <person name="de Melo N.F."/>
            <person name="da Silva R.H."/>
            <person name="de Melo A.L.T.M."/>
            <person name="Pandolfi V."/>
            <person name="Bustamante F.O."/>
            <person name="Brasileiro-Vidal A.C."/>
            <person name="Benko-Iseppon A.M."/>
        </authorList>
    </citation>
    <scope>NUCLEOTIDE SEQUENCE [LARGE SCALE GENOMIC DNA]</scope>
    <source>
        <tissue evidence="1">Leaves</tissue>
    </source>
</reference>
<protein>
    <submittedName>
        <fullName evidence="1">Uncharacterized protein</fullName>
    </submittedName>
</protein>
<dbReference type="InterPro" id="IPR006886">
    <property type="entry name" value="RNA_pol_III_Rpc5"/>
</dbReference>
<dbReference type="PANTHER" id="PTHR12069">
    <property type="entry name" value="DNA-DIRECTED RNA POLYMERASES III 80 KDA POLYPEPTIDE RNA POLYMERASE III SUBUNIT 5"/>
    <property type="match status" value="1"/>
</dbReference>
<comment type="caution">
    <text evidence="1">The sequence shown here is derived from an EMBL/GenBank/DDBJ whole genome shotgun (WGS) entry which is preliminary data.</text>
</comment>